<organism evidence="2 3">
    <name type="scientific">Eumeta variegata</name>
    <name type="common">Bagworm moth</name>
    <name type="synonym">Eumeta japonica</name>
    <dbReference type="NCBI Taxonomy" id="151549"/>
    <lineage>
        <taxon>Eukaryota</taxon>
        <taxon>Metazoa</taxon>
        <taxon>Ecdysozoa</taxon>
        <taxon>Arthropoda</taxon>
        <taxon>Hexapoda</taxon>
        <taxon>Insecta</taxon>
        <taxon>Pterygota</taxon>
        <taxon>Neoptera</taxon>
        <taxon>Endopterygota</taxon>
        <taxon>Lepidoptera</taxon>
        <taxon>Glossata</taxon>
        <taxon>Ditrysia</taxon>
        <taxon>Tineoidea</taxon>
        <taxon>Psychidae</taxon>
        <taxon>Oiketicinae</taxon>
        <taxon>Eumeta</taxon>
    </lineage>
</organism>
<dbReference type="Proteomes" id="UP000299102">
    <property type="component" value="Unassembled WGS sequence"/>
</dbReference>
<dbReference type="OrthoDB" id="7490514at2759"/>
<evidence type="ECO:0000313" key="3">
    <source>
        <dbReference type="Proteomes" id="UP000299102"/>
    </source>
</evidence>
<accession>A0A4C1V6H1</accession>
<protein>
    <recommendedName>
        <fullName evidence="1">FP protein C-terminal domain-containing protein</fullName>
    </recommendedName>
</protein>
<feature type="domain" description="FP protein C-terminal" evidence="1">
    <location>
        <begin position="222"/>
        <end position="273"/>
    </location>
</feature>
<evidence type="ECO:0000313" key="2">
    <source>
        <dbReference type="EMBL" id="GBP34110.1"/>
    </source>
</evidence>
<dbReference type="Pfam" id="PF25298">
    <property type="entry name" value="Baculo_FP_2nd"/>
    <property type="match status" value="1"/>
</dbReference>
<reference evidence="2 3" key="1">
    <citation type="journal article" date="2019" name="Commun. Biol.">
        <title>The bagworm genome reveals a unique fibroin gene that provides high tensile strength.</title>
        <authorList>
            <person name="Kono N."/>
            <person name="Nakamura H."/>
            <person name="Ohtoshi R."/>
            <person name="Tomita M."/>
            <person name="Numata K."/>
            <person name="Arakawa K."/>
        </authorList>
    </citation>
    <scope>NUCLEOTIDE SEQUENCE [LARGE SCALE GENOMIC DNA]</scope>
</reference>
<dbReference type="AlphaFoldDB" id="A0A4C1V6H1"/>
<proteinExistence type="predicted"/>
<gene>
    <name evidence="2" type="ORF">EVAR_28244_1</name>
</gene>
<keyword evidence="3" id="KW-1185">Reference proteome</keyword>
<dbReference type="EMBL" id="BGZK01000284">
    <property type="protein sequence ID" value="GBP34110.1"/>
    <property type="molecule type" value="Genomic_DNA"/>
</dbReference>
<sequence>MEALHMANWQCPASCCKQHKSGNTNTPVRPCNVGAPEDDCQSNVTSRAKKKDQRSCVRDVQPLDSEDDCHSDAISFVKKDDESRFTQEMQLFRSEIAAMRQEISNINSHFEKLSHAVAGLNKRIDSLGHRVYTQRLGVGGIFERSQYVEWCQSSRVIVSVECVSVRRMTDKSGSGGPGQSRAMVMRLTRLVLSAARRALDADTAGFDVPSPSRRFYINERITNTNRQLFHKPRQEGSRLNWKYIWIRNCRIYARRLPDSQPYRVRSAADLVKIFDKAKNRQKPAVFIQGDQMERVSKSRNLELLMDESLRFENHIAEVARNSFYSIPIRQQSNGKCRKVLTENQLYSKP</sequence>
<name>A0A4C1V6H1_EUMVA</name>
<evidence type="ECO:0000259" key="1">
    <source>
        <dbReference type="Pfam" id="PF25298"/>
    </source>
</evidence>
<comment type="caution">
    <text evidence="2">The sequence shown here is derived from an EMBL/GenBank/DDBJ whole genome shotgun (WGS) entry which is preliminary data.</text>
</comment>
<dbReference type="InterPro" id="IPR057251">
    <property type="entry name" value="FP_C"/>
</dbReference>